<evidence type="ECO:0000313" key="8">
    <source>
        <dbReference type="Proteomes" id="UP000620124"/>
    </source>
</evidence>
<dbReference type="SUPFAM" id="SSF56112">
    <property type="entry name" value="Protein kinase-like (PK-like)"/>
    <property type="match status" value="1"/>
</dbReference>
<evidence type="ECO:0000256" key="1">
    <source>
        <dbReference type="ARBA" id="ARBA00022527"/>
    </source>
</evidence>
<sequence>MLNILFLEQKFTRSLRSMMDAAFHWKRCGLRNKTTTVHSPILFFNPLPLHILWWGSSVTSIIQAQPRRIPSKQPALEADGKALRVVLLEIIPDCHEFHLVNTNSYGKVYRAHHRALNRMVAVKLVGCINKGGVSSNTYTSNRGGRPKDFTIQQSITHPHVLEILSIYRGGTGETTNIITQFMLGGTLYDYLQCEYRKQRCDGRYSSSRSGLPEIACRDIMYQLCQAMAYVHRLGIVHRNLKLDNIFLTGDTIPFIKVAGFGLAARLPADGGFLTEVCGSIDHMPPEMRRDSSSELGYDSRADSWAAGVLMIEMLLLDNAYVTRRSFPEFEIPAFRWEELRTEVRLSADGTELLKALLSPDPILRYTLGAALQQRWLLFHQPMYPNVLYP</sequence>
<dbReference type="OrthoDB" id="2963692at2759"/>
<name>A0A8H6YJ76_9AGAR</name>
<reference evidence="7" key="1">
    <citation type="submission" date="2020-05" db="EMBL/GenBank/DDBJ databases">
        <title>Mycena genomes resolve the evolution of fungal bioluminescence.</title>
        <authorList>
            <person name="Tsai I.J."/>
        </authorList>
    </citation>
    <scope>NUCLEOTIDE SEQUENCE</scope>
    <source>
        <strain evidence="7">CCC161011</strain>
    </source>
</reference>
<keyword evidence="3" id="KW-0547">Nucleotide-binding</keyword>
<dbReference type="GO" id="GO:0004674">
    <property type="term" value="F:protein serine/threonine kinase activity"/>
    <property type="evidence" value="ECO:0007669"/>
    <property type="project" value="UniProtKB-KW"/>
</dbReference>
<organism evidence="7 8">
    <name type="scientific">Mycena venus</name>
    <dbReference type="NCBI Taxonomy" id="2733690"/>
    <lineage>
        <taxon>Eukaryota</taxon>
        <taxon>Fungi</taxon>
        <taxon>Dikarya</taxon>
        <taxon>Basidiomycota</taxon>
        <taxon>Agaricomycotina</taxon>
        <taxon>Agaricomycetes</taxon>
        <taxon>Agaricomycetidae</taxon>
        <taxon>Agaricales</taxon>
        <taxon>Marasmiineae</taxon>
        <taxon>Mycenaceae</taxon>
        <taxon>Mycena</taxon>
    </lineage>
</organism>
<dbReference type="Pfam" id="PF00069">
    <property type="entry name" value="Pkinase"/>
    <property type="match status" value="1"/>
</dbReference>
<dbReference type="GO" id="GO:0005524">
    <property type="term" value="F:ATP binding"/>
    <property type="evidence" value="ECO:0007669"/>
    <property type="project" value="UniProtKB-KW"/>
</dbReference>
<comment type="caution">
    <text evidence="7">The sequence shown here is derived from an EMBL/GenBank/DDBJ whole genome shotgun (WGS) entry which is preliminary data.</text>
</comment>
<dbReference type="Gene3D" id="1.10.510.10">
    <property type="entry name" value="Transferase(Phosphotransferase) domain 1"/>
    <property type="match status" value="1"/>
</dbReference>
<feature type="domain" description="Protein kinase" evidence="6">
    <location>
        <begin position="94"/>
        <end position="376"/>
    </location>
</feature>
<gene>
    <name evidence="7" type="ORF">MVEN_00727200</name>
</gene>
<accession>A0A8H6YJ76</accession>
<evidence type="ECO:0000313" key="7">
    <source>
        <dbReference type="EMBL" id="KAF7359999.1"/>
    </source>
</evidence>
<keyword evidence="4" id="KW-0418">Kinase</keyword>
<keyword evidence="8" id="KW-1185">Reference proteome</keyword>
<dbReference type="InterPro" id="IPR000719">
    <property type="entry name" value="Prot_kinase_dom"/>
</dbReference>
<proteinExistence type="predicted"/>
<dbReference type="PANTHER" id="PTHR24345">
    <property type="entry name" value="SERINE/THREONINE-PROTEIN KINASE PLK"/>
    <property type="match status" value="1"/>
</dbReference>
<dbReference type="PANTHER" id="PTHR24345:SF0">
    <property type="entry name" value="CELL CYCLE SERINE_THREONINE-PROTEIN KINASE CDC5_MSD2"/>
    <property type="match status" value="1"/>
</dbReference>
<protein>
    <recommendedName>
        <fullName evidence="6">Protein kinase domain-containing protein</fullName>
    </recommendedName>
</protein>
<evidence type="ECO:0000256" key="5">
    <source>
        <dbReference type="ARBA" id="ARBA00022840"/>
    </source>
</evidence>
<dbReference type="InterPro" id="IPR011009">
    <property type="entry name" value="Kinase-like_dom_sf"/>
</dbReference>
<evidence type="ECO:0000256" key="3">
    <source>
        <dbReference type="ARBA" id="ARBA00022741"/>
    </source>
</evidence>
<keyword evidence="5" id="KW-0067">ATP-binding</keyword>
<keyword evidence="1" id="KW-0723">Serine/threonine-protein kinase</keyword>
<dbReference type="GO" id="GO:0005634">
    <property type="term" value="C:nucleus"/>
    <property type="evidence" value="ECO:0007669"/>
    <property type="project" value="TreeGrafter"/>
</dbReference>
<dbReference type="PROSITE" id="PS50011">
    <property type="entry name" value="PROTEIN_KINASE_DOM"/>
    <property type="match status" value="1"/>
</dbReference>
<dbReference type="EMBL" id="JACAZI010000005">
    <property type="protein sequence ID" value="KAF7359999.1"/>
    <property type="molecule type" value="Genomic_DNA"/>
</dbReference>
<dbReference type="AlphaFoldDB" id="A0A8H6YJ76"/>
<evidence type="ECO:0000256" key="4">
    <source>
        <dbReference type="ARBA" id="ARBA00022777"/>
    </source>
</evidence>
<evidence type="ECO:0000259" key="6">
    <source>
        <dbReference type="PROSITE" id="PS50011"/>
    </source>
</evidence>
<keyword evidence="2" id="KW-0808">Transferase</keyword>
<dbReference type="Proteomes" id="UP000620124">
    <property type="component" value="Unassembled WGS sequence"/>
</dbReference>
<evidence type="ECO:0000256" key="2">
    <source>
        <dbReference type="ARBA" id="ARBA00022679"/>
    </source>
</evidence>